<evidence type="ECO:0000313" key="4">
    <source>
        <dbReference type="Proteomes" id="UP001138757"/>
    </source>
</evidence>
<evidence type="ECO:0000259" key="2">
    <source>
        <dbReference type="Pfam" id="PF07589"/>
    </source>
</evidence>
<proteinExistence type="predicted"/>
<name>A0A9X1DA80_9SPHN</name>
<sequence>MHDMLRIFLAALALAGLPPAQAATNNVDFSGIPDGPADNPLHLDGMIFSTPGFNYVTGGVLCPSPTAANSADCGLDLTVDFGGLTSGISFDFLYNNETTIGADIGDVQIFSGATLLGIVDVIVTDGDPFTQDLVSLAGFTDVTRLVISSTDFGGVGYDDFMADVVPPPGSVPEPASWALMIGGFALAGGLMRRRAMALSPASA</sequence>
<dbReference type="NCBIfam" id="TIGR02595">
    <property type="entry name" value="PEP_CTERM"/>
    <property type="match status" value="1"/>
</dbReference>
<dbReference type="Proteomes" id="UP001138757">
    <property type="component" value="Unassembled WGS sequence"/>
</dbReference>
<dbReference type="NCBIfam" id="NF035944">
    <property type="entry name" value="PEPxxWA-CTERM"/>
    <property type="match status" value="1"/>
</dbReference>
<accession>A0A9X1DA80</accession>
<feature type="chain" id="PRO_5040902019" evidence="1">
    <location>
        <begin position="23"/>
        <end position="203"/>
    </location>
</feature>
<keyword evidence="4" id="KW-1185">Reference proteome</keyword>
<organism evidence="3 4">
    <name type="scientific">Sphingobium nicotianae</name>
    <dbReference type="NCBI Taxonomy" id="2782607"/>
    <lineage>
        <taxon>Bacteria</taxon>
        <taxon>Pseudomonadati</taxon>
        <taxon>Pseudomonadota</taxon>
        <taxon>Alphaproteobacteria</taxon>
        <taxon>Sphingomonadales</taxon>
        <taxon>Sphingomonadaceae</taxon>
        <taxon>Sphingobium</taxon>
    </lineage>
</organism>
<dbReference type="InterPro" id="IPR013424">
    <property type="entry name" value="Ice-binding_C"/>
</dbReference>
<reference evidence="3" key="1">
    <citation type="submission" date="2021-05" db="EMBL/GenBank/DDBJ databases">
        <title>Genome of Sphingobium sp. strain.</title>
        <authorList>
            <person name="Fan R."/>
        </authorList>
    </citation>
    <scope>NUCLEOTIDE SEQUENCE</scope>
    <source>
        <strain evidence="3">H33</strain>
    </source>
</reference>
<dbReference type="AlphaFoldDB" id="A0A9X1DA80"/>
<dbReference type="EMBL" id="JAHGAW010000003">
    <property type="protein sequence ID" value="MBT2186244.1"/>
    <property type="molecule type" value="Genomic_DNA"/>
</dbReference>
<gene>
    <name evidence="3" type="ORF">KK488_04720</name>
</gene>
<evidence type="ECO:0000256" key="1">
    <source>
        <dbReference type="SAM" id="SignalP"/>
    </source>
</evidence>
<comment type="caution">
    <text evidence="3">The sequence shown here is derived from an EMBL/GenBank/DDBJ whole genome shotgun (WGS) entry which is preliminary data.</text>
</comment>
<feature type="signal peptide" evidence="1">
    <location>
        <begin position="1"/>
        <end position="22"/>
    </location>
</feature>
<keyword evidence="1" id="KW-0732">Signal</keyword>
<protein>
    <submittedName>
        <fullName evidence="3">PEP-CTERM sorting domain-containing protein</fullName>
    </submittedName>
</protein>
<feature type="domain" description="Ice-binding protein C-terminal" evidence="2">
    <location>
        <begin position="170"/>
        <end position="194"/>
    </location>
</feature>
<dbReference type="Pfam" id="PF07589">
    <property type="entry name" value="PEP-CTERM"/>
    <property type="match status" value="1"/>
</dbReference>
<evidence type="ECO:0000313" key="3">
    <source>
        <dbReference type="EMBL" id="MBT2186244.1"/>
    </source>
</evidence>